<dbReference type="AlphaFoldDB" id="A0A1C7LWK1"/>
<proteinExistence type="predicted"/>
<gene>
    <name evidence="1" type="ORF">A0H81_10858</name>
</gene>
<evidence type="ECO:0000313" key="2">
    <source>
        <dbReference type="Proteomes" id="UP000092993"/>
    </source>
</evidence>
<keyword evidence="2" id="KW-1185">Reference proteome</keyword>
<dbReference type="OMA" id="DEMCYAK"/>
<dbReference type="OrthoDB" id="3260529at2759"/>
<name>A0A1C7LWK1_GRIFR</name>
<sequence length="325" mass="36846">MLQLSQSEASASSLKTPSALARNATLFLNWRADVKIWQENPCVEAKTLYNQLREFRLPKWLNDIDVPREDVIEGEGDFYRELKEWGGQQHDPSVDNADTYHLHTFLPMLCLSFIRIKNSKLQNEASQGRRIDDIIEFAFGLKKGRKFDVFYDSHIRLRKSPNVAVSPNAIADTLVTFPVTNLKGRPVLSDVFLRTAGPAAAPNVSWSPDPPDDISVIVFPSEYKRLDLDTNCNRIIIDFCTAQSQRRSLGAEDDIIFGMAAAGGEAVIYSCWWEGDEMCYAKHEAWMLTNPRQFIELYVFLCNLAEHARKSLQTMFASSSSQAKL</sequence>
<accession>A0A1C7LWK1</accession>
<protein>
    <submittedName>
        <fullName evidence="1">Uncharacterized protein</fullName>
    </submittedName>
</protein>
<evidence type="ECO:0000313" key="1">
    <source>
        <dbReference type="EMBL" id="OBZ69105.1"/>
    </source>
</evidence>
<comment type="caution">
    <text evidence="1">The sequence shown here is derived from an EMBL/GenBank/DDBJ whole genome shotgun (WGS) entry which is preliminary data.</text>
</comment>
<organism evidence="1 2">
    <name type="scientific">Grifola frondosa</name>
    <name type="common">Maitake</name>
    <name type="synonym">Polyporus frondosus</name>
    <dbReference type="NCBI Taxonomy" id="5627"/>
    <lineage>
        <taxon>Eukaryota</taxon>
        <taxon>Fungi</taxon>
        <taxon>Dikarya</taxon>
        <taxon>Basidiomycota</taxon>
        <taxon>Agaricomycotina</taxon>
        <taxon>Agaricomycetes</taxon>
        <taxon>Polyporales</taxon>
        <taxon>Grifolaceae</taxon>
        <taxon>Grifola</taxon>
    </lineage>
</organism>
<dbReference type="Proteomes" id="UP000092993">
    <property type="component" value="Unassembled WGS sequence"/>
</dbReference>
<dbReference type="EMBL" id="LUGG01000018">
    <property type="protein sequence ID" value="OBZ69105.1"/>
    <property type="molecule type" value="Genomic_DNA"/>
</dbReference>
<reference evidence="1 2" key="1">
    <citation type="submission" date="2016-03" db="EMBL/GenBank/DDBJ databases">
        <title>Whole genome sequencing of Grifola frondosa 9006-11.</title>
        <authorList>
            <person name="Min B."/>
            <person name="Park H."/>
            <person name="Kim J.-G."/>
            <person name="Cho H."/>
            <person name="Oh Y.-L."/>
            <person name="Kong W.-S."/>
            <person name="Choi I.-G."/>
        </authorList>
    </citation>
    <scope>NUCLEOTIDE SEQUENCE [LARGE SCALE GENOMIC DNA]</scope>
    <source>
        <strain evidence="1 2">9006-11</strain>
    </source>
</reference>